<dbReference type="STRING" id="101091.A0A1C7MWZ7"/>
<feature type="compositionally biased region" description="Polar residues" evidence="1">
    <location>
        <begin position="130"/>
        <end position="141"/>
    </location>
</feature>
<organism evidence="2 3">
    <name type="scientific">Choanephora cucurbitarum</name>
    <dbReference type="NCBI Taxonomy" id="101091"/>
    <lineage>
        <taxon>Eukaryota</taxon>
        <taxon>Fungi</taxon>
        <taxon>Fungi incertae sedis</taxon>
        <taxon>Mucoromycota</taxon>
        <taxon>Mucoromycotina</taxon>
        <taxon>Mucoromycetes</taxon>
        <taxon>Mucorales</taxon>
        <taxon>Mucorineae</taxon>
        <taxon>Choanephoraceae</taxon>
        <taxon>Choanephoroideae</taxon>
        <taxon>Choanephora</taxon>
    </lineage>
</organism>
<comment type="caution">
    <text evidence="2">The sequence shown here is derived from an EMBL/GenBank/DDBJ whole genome shotgun (WGS) entry which is preliminary data.</text>
</comment>
<proteinExistence type="predicted"/>
<reference evidence="2 3" key="1">
    <citation type="submission" date="2016-03" db="EMBL/GenBank/DDBJ databases">
        <title>Choanephora cucurbitarum.</title>
        <authorList>
            <person name="Min B."/>
            <person name="Park H."/>
            <person name="Park J.-H."/>
            <person name="Shin H.-D."/>
            <person name="Choi I.-G."/>
        </authorList>
    </citation>
    <scope>NUCLEOTIDE SEQUENCE [LARGE SCALE GENOMIC DNA]</scope>
    <source>
        <strain evidence="2 3">KUS-F28377</strain>
    </source>
</reference>
<dbReference type="OrthoDB" id="2447509at2759"/>
<dbReference type="AlphaFoldDB" id="A0A1C7MWZ7"/>
<name>A0A1C7MWZ7_9FUNG</name>
<accession>A0A1C7MWZ7</accession>
<evidence type="ECO:0000313" key="2">
    <source>
        <dbReference type="EMBL" id="OBZ80986.1"/>
    </source>
</evidence>
<sequence length="158" mass="17366">THQSCPNNPAFAGSNSNVEEIDTSTLNQYVCNSCGSSTHRRKISKRCPFNESNRHMAARDPTKIPTERDDIGMMNVLCPHCNGPMWIEQRISISSKIRPSFQLCCCSGSAIIESLSATPPILASLLTGRDQQSTEFKQNQPPVLLRKTEGGLPPTPTH</sequence>
<dbReference type="Proteomes" id="UP000093000">
    <property type="component" value="Unassembled WGS sequence"/>
</dbReference>
<feature type="region of interest" description="Disordered" evidence="1">
    <location>
        <begin position="130"/>
        <end position="158"/>
    </location>
</feature>
<protein>
    <submittedName>
        <fullName evidence="2">Uncharacterized protein</fullName>
    </submittedName>
</protein>
<evidence type="ECO:0000256" key="1">
    <source>
        <dbReference type="SAM" id="MobiDB-lite"/>
    </source>
</evidence>
<gene>
    <name evidence="2" type="ORF">A0J61_10965</name>
</gene>
<keyword evidence="3" id="KW-1185">Reference proteome</keyword>
<dbReference type="EMBL" id="LUGH01001545">
    <property type="protein sequence ID" value="OBZ80986.1"/>
    <property type="molecule type" value="Genomic_DNA"/>
</dbReference>
<evidence type="ECO:0000313" key="3">
    <source>
        <dbReference type="Proteomes" id="UP000093000"/>
    </source>
</evidence>
<feature type="non-terminal residue" evidence="2">
    <location>
        <position position="1"/>
    </location>
</feature>
<dbReference type="InParanoid" id="A0A1C7MWZ7"/>